<protein>
    <submittedName>
        <fullName evidence="1">F-box protein</fullName>
    </submittedName>
</protein>
<sequence>MSTTGTYAHLAPEEHTRIAAEVEHYLLKAAGLQRRLNASSAVMRLPDELLAEILLLCIPGWCDRLPPVFTGWRPSGWNMPERRGWMRLAHVCHHWREVALHTPRLWNHVEVLRHECVASFVARSRGLPLHLFYDQTRSLSPWIPKEPFDERPRWTPVIQAAHRVHSLFMKLSSPSQTYPSFDIAPGQTFSNLRTLELEHLGDYTQELPPFMSSAMPSLRTFSAYSFHFHVLYPMLRPTLTSLSLRALYLHRASNWVPLLEALRMMTGLEKLAIEQTFFPLPENYRELPLLSHSVVELPCLKSLCITSYVVGGAAAIFLRNICFPGDAMVEIKESRTYAEQARTENEGPFEETYFDCLIPALEWRLSGRATEVIPPPPPVQTLTLELRSEGTGHFTGFSSLLPWHKNLEISSGDSPDEDSQPSEIPTKQSFYIEWHRGLREIDCLVESLSHVPALERVQTVGILLTNYDDNGIRDDDDALRDALPTEVFHAGLAHLRQVETLLLNKQAVYPLLTAMLSAPASGTTPVLFPALKTLHIACYPLSRTPVEALADGSEVVEEGGFDLVKRALVRRTQLGFPVDALVLTRCNILTKDSLQELRTLVREVVWDGEGQDGEDSQLASQ</sequence>
<keyword evidence="2" id="KW-1185">Reference proteome</keyword>
<dbReference type="Gene3D" id="1.20.1280.50">
    <property type="match status" value="1"/>
</dbReference>
<organism evidence="1 2">
    <name type="scientific">Phanerochaete sordida</name>
    <dbReference type="NCBI Taxonomy" id="48140"/>
    <lineage>
        <taxon>Eukaryota</taxon>
        <taxon>Fungi</taxon>
        <taxon>Dikarya</taxon>
        <taxon>Basidiomycota</taxon>
        <taxon>Agaricomycotina</taxon>
        <taxon>Agaricomycetes</taxon>
        <taxon>Polyporales</taxon>
        <taxon>Phanerochaetaceae</taxon>
        <taxon>Phanerochaete</taxon>
    </lineage>
</organism>
<proteinExistence type="predicted"/>
<evidence type="ECO:0000313" key="2">
    <source>
        <dbReference type="Proteomes" id="UP000703269"/>
    </source>
</evidence>
<dbReference type="SUPFAM" id="SSF52047">
    <property type="entry name" value="RNI-like"/>
    <property type="match status" value="1"/>
</dbReference>
<reference evidence="1 2" key="1">
    <citation type="submission" date="2021-08" db="EMBL/GenBank/DDBJ databases">
        <title>Draft Genome Sequence of Phanerochaete sordida strain YK-624.</title>
        <authorList>
            <person name="Mori T."/>
            <person name="Dohra H."/>
            <person name="Suzuki T."/>
            <person name="Kawagishi H."/>
            <person name="Hirai H."/>
        </authorList>
    </citation>
    <scope>NUCLEOTIDE SEQUENCE [LARGE SCALE GENOMIC DNA]</scope>
    <source>
        <strain evidence="1 2">YK-624</strain>
    </source>
</reference>
<gene>
    <name evidence="1" type="ORF">PsYK624_143640</name>
</gene>
<comment type="caution">
    <text evidence="1">The sequence shown here is derived from an EMBL/GenBank/DDBJ whole genome shotgun (WGS) entry which is preliminary data.</text>
</comment>
<evidence type="ECO:0000313" key="1">
    <source>
        <dbReference type="EMBL" id="GJE98142.1"/>
    </source>
</evidence>
<dbReference type="EMBL" id="BPQB01000082">
    <property type="protein sequence ID" value="GJE98142.1"/>
    <property type="molecule type" value="Genomic_DNA"/>
</dbReference>
<dbReference type="Proteomes" id="UP000703269">
    <property type="component" value="Unassembled WGS sequence"/>
</dbReference>
<accession>A0A9P3LLC5</accession>
<name>A0A9P3LLC5_9APHY</name>
<dbReference type="AlphaFoldDB" id="A0A9P3LLC5"/>
<dbReference type="OrthoDB" id="2739823at2759"/>